<evidence type="ECO:0008006" key="4">
    <source>
        <dbReference type="Google" id="ProtNLM"/>
    </source>
</evidence>
<evidence type="ECO:0000313" key="3">
    <source>
        <dbReference type="Proteomes" id="UP000297635"/>
    </source>
</evidence>
<gene>
    <name evidence="2" type="ORF">EZ315_04855</name>
</gene>
<accession>A0A4Z0V9R8</accession>
<feature type="chain" id="PRO_5021428578" description="DUF4369 domain-containing protein" evidence="1">
    <location>
        <begin position="22"/>
        <end position="355"/>
    </location>
</feature>
<keyword evidence="3" id="KW-1185">Reference proteome</keyword>
<comment type="caution">
    <text evidence="2">The sequence shown here is derived from an EMBL/GenBank/DDBJ whole genome shotgun (WGS) entry which is preliminary data.</text>
</comment>
<dbReference type="EMBL" id="SJSA01000001">
    <property type="protein sequence ID" value="TGG40060.1"/>
    <property type="molecule type" value="Genomic_DNA"/>
</dbReference>
<keyword evidence="1" id="KW-0732">Signal</keyword>
<feature type="signal peptide" evidence="1">
    <location>
        <begin position="1"/>
        <end position="21"/>
    </location>
</feature>
<proteinExistence type="predicted"/>
<dbReference type="PROSITE" id="PS51257">
    <property type="entry name" value="PROKAR_LIPOPROTEIN"/>
    <property type="match status" value="1"/>
</dbReference>
<reference evidence="2 3" key="1">
    <citation type="submission" date="2019-02" db="EMBL/GenBank/DDBJ databases">
        <title>Isolation and identification of novel species under the genus Muribaculum.</title>
        <authorList>
            <person name="Miyake S."/>
            <person name="Ding Y."/>
            <person name="Low A."/>
            <person name="Soh M."/>
            <person name="Seedorf H."/>
        </authorList>
    </citation>
    <scope>NUCLEOTIDE SEQUENCE [LARGE SCALE GENOMIC DNA]</scope>
    <source>
        <strain evidence="2 3">TLL-A3</strain>
    </source>
</reference>
<name>A0A4Z0V9R8_9BACT</name>
<sequence length="355" mass="39518">MRKLFSILALLCVLFLTVACGSEEEFVIRCDIKGLGTRGLEMVYVTRSGISRLSFHPVDGKVDMRASSVQPTLVEVYTIDGSLLFTCVACNGDHLDVKMKLDDPSTLTITGQDASRDYTAYVVEHDSVLTHGDDAEVNSMIADAVRSNPSSMMSAMLMVTRFRPNGYEMLADSLLNEISPEARPFLVVRSFASPIGDQVSTSARGEVKPFTIYNGKGSIIRYSPGMQSYALLVFNDKRTPDSISRRLRELRDTLTKRQFQLIEISLAPDSSMWHRMVDNDSSTWHQGWLPGGPSSLHIRRLAVPRTPFYVVADSVGRQCYRGSSFHRADTLLRSRFGLNAVKDSVRQDSVSVMPQ</sequence>
<dbReference type="AlphaFoldDB" id="A0A4Z0V9R8"/>
<dbReference type="GeneID" id="82149114"/>
<protein>
    <recommendedName>
        <fullName evidence="4">DUF4369 domain-containing protein</fullName>
    </recommendedName>
</protein>
<dbReference type="Proteomes" id="UP000297635">
    <property type="component" value="Unassembled WGS sequence"/>
</dbReference>
<dbReference type="RefSeq" id="WP_135471077.1">
    <property type="nucleotide sequence ID" value="NZ_CASJDB010000003.1"/>
</dbReference>
<evidence type="ECO:0000256" key="1">
    <source>
        <dbReference type="SAM" id="SignalP"/>
    </source>
</evidence>
<organism evidence="2 3">
    <name type="scientific">Duncaniella freteri</name>
    <dbReference type="NCBI Taxonomy" id="2530391"/>
    <lineage>
        <taxon>Bacteria</taxon>
        <taxon>Pseudomonadati</taxon>
        <taxon>Bacteroidota</taxon>
        <taxon>Bacteroidia</taxon>
        <taxon>Bacteroidales</taxon>
        <taxon>Muribaculaceae</taxon>
        <taxon>Duncaniella</taxon>
    </lineage>
</organism>
<evidence type="ECO:0000313" key="2">
    <source>
        <dbReference type="EMBL" id="TGG40060.1"/>
    </source>
</evidence>